<protein>
    <submittedName>
        <fullName evidence="2">Uncharacterized protein</fullName>
    </submittedName>
</protein>
<reference evidence="2 3" key="1">
    <citation type="submission" date="2018-11" db="EMBL/GenBank/DDBJ databases">
        <authorList>
            <consortium name="Pathogen Informatics"/>
        </authorList>
    </citation>
    <scope>NUCLEOTIDE SEQUENCE [LARGE SCALE GENOMIC DNA]</scope>
</reference>
<accession>A0A3P7LP68</accession>
<dbReference type="EMBL" id="UYRU01056389">
    <property type="protein sequence ID" value="VDN13437.1"/>
    <property type="molecule type" value="Genomic_DNA"/>
</dbReference>
<dbReference type="OrthoDB" id="6265854at2759"/>
<dbReference type="AlphaFoldDB" id="A0A3P7LP68"/>
<name>A0A3P7LP68_DIBLA</name>
<feature type="compositionally biased region" description="Polar residues" evidence="1">
    <location>
        <begin position="56"/>
        <end position="66"/>
    </location>
</feature>
<keyword evidence="3" id="KW-1185">Reference proteome</keyword>
<dbReference type="Proteomes" id="UP000281553">
    <property type="component" value="Unassembled WGS sequence"/>
</dbReference>
<sequence>MGVVPDQGPSAISALVIEDLQLMRHILKNCETCLNEAESVTFVKPLEEQSGPAETWSPSSEINKATSPVKLEAVDLPTEDEVIEAVADPDSTSPADGDLGIDGDNIFTGGLDLKTVCLF</sequence>
<organism evidence="2 3">
    <name type="scientific">Dibothriocephalus latus</name>
    <name type="common">Fish tapeworm</name>
    <name type="synonym">Diphyllobothrium latum</name>
    <dbReference type="NCBI Taxonomy" id="60516"/>
    <lineage>
        <taxon>Eukaryota</taxon>
        <taxon>Metazoa</taxon>
        <taxon>Spiralia</taxon>
        <taxon>Lophotrochozoa</taxon>
        <taxon>Platyhelminthes</taxon>
        <taxon>Cestoda</taxon>
        <taxon>Eucestoda</taxon>
        <taxon>Diphyllobothriidea</taxon>
        <taxon>Diphyllobothriidae</taxon>
        <taxon>Dibothriocephalus</taxon>
    </lineage>
</organism>
<proteinExistence type="predicted"/>
<gene>
    <name evidence="2" type="ORF">DILT_LOCUS9268</name>
</gene>
<evidence type="ECO:0000313" key="3">
    <source>
        <dbReference type="Proteomes" id="UP000281553"/>
    </source>
</evidence>
<evidence type="ECO:0000256" key="1">
    <source>
        <dbReference type="SAM" id="MobiDB-lite"/>
    </source>
</evidence>
<feature type="region of interest" description="Disordered" evidence="1">
    <location>
        <begin position="46"/>
        <end position="68"/>
    </location>
</feature>
<evidence type="ECO:0000313" key="2">
    <source>
        <dbReference type="EMBL" id="VDN13437.1"/>
    </source>
</evidence>